<sequence length="265" mass="28754">MTDSDGLPRADSPADSPRSATVSSLQAAATMNAGLQHEPSRQSSSHAHSPQTGSRRRSVVLMNLHLNDPSVPAPGEMAHHQHQPLTADPHHHRAPSLGELHQELEAEQEAHVNRLLQMIRQQQLELQRLQAGRPDADDSAITGPPPSGSYSRSPGLSHPRSSLDVHRRSRTPSRGASPRLRAASISADSGDWVLGGRDESAFYQAETSMLVRENQMLRHRIRDLEKQLTDLSAVTTEPAVPSQLTRSSMAADYSGEAVDAPAKES</sequence>
<evidence type="ECO:0000313" key="2">
    <source>
        <dbReference type="EMBL" id="PFH59587.1"/>
    </source>
</evidence>
<proteinExistence type="predicted"/>
<dbReference type="EMBL" id="LAZP02000188">
    <property type="protein sequence ID" value="PFH59587.1"/>
    <property type="molecule type" value="Genomic_DNA"/>
</dbReference>
<feature type="region of interest" description="Disordered" evidence="1">
    <location>
        <begin position="1"/>
        <end position="94"/>
    </location>
</feature>
<keyword evidence="3" id="KW-1185">Reference proteome</keyword>
<dbReference type="Proteomes" id="UP000037136">
    <property type="component" value="Unassembled WGS sequence"/>
</dbReference>
<accession>A0A2A9PFC4</accession>
<name>A0A2A9PFC4_OPHUN</name>
<feature type="compositionally biased region" description="Polar residues" evidence="1">
    <location>
        <begin position="18"/>
        <end position="29"/>
    </location>
</feature>
<feature type="compositionally biased region" description="Polar residues" evidence="1">
    <location>
        <begin position="41"/>
        <end position="53"/>
    </location>
</feature>
<reference evidence="2 3" key="1">
    <citation type="journal article" date="2015" name="BMC Genomics">
        <title>Gene expression during zombie ant biting behavior reflects the complexity underlying fungal parasitic behavioral manipulation.</title>
        <authorList>
            <person name="de Bekker C."/>
            <person name="Ohm R.A."/>
            <person name="Loreto R.G."/>
            <person name="Sebastian A."/>
            <person name="Albert I."/>
            <person name="Merrow M."/>
            <person name="Brachmann A."/>
            <person name="Hughes D.P."/>
        </authorList>
    </citation>
    <scope>NUCLEOTIDE SEQUENCE [LARGE SCALE GENOMIC DNA]</scope>
    <source>
        <strain evidence="2 3">SC16a</strain>
    </source>
</reference>
<dbReference type="OrthoDB" id="5407781at2759"/>
<organism evidence="2 3">
    <name type="scientific">Ophiocordyceps unilateralis</name>
    <name type="common">Zombie-ant fungus</name>
    <name type="synonym">Torrubia unilateralis</name>
    <dbReference type="NCBI Taxonomy" id="268505"/>
    <lineage>
        <taxon>Eukaryota</taxon>
        <taxon>Fungi</taxon>
        <taxon>Dikarya</taxon>
        <taxon>Ascomycota</taxon>
        <taxon>Pezizomycotina</taxon>
        <taxon>Sordariomycetes</taxon>
        <taxon>Hypocreomycetidae</taxon>
        <taxon>Hypocreales</taxon>
        <taxon>Ophiocordycipitaceae</taxon>
        <taxon>Ophiocordyceps</taxon>
    </lineage>
</organism>
<comment type="caution">
    <text evidence="2">The sequence shown here is derived from an EMBL/GenBank/DDBJ whole genome shotgun (WGS) entry which is preliminary data.</text>
</comment>
<evidence type="ECO:0000313" key="3">
    <source>
        <dbReference type="Proteomes" id="UP000037136"/>
    </source>
</evidence>
<dbReference type="AlphaFoldDB" id="A0A2A9PFC4"/>
<reference evidence="2 3" key="2">
    <citation type="journal article" date="2017" name="Sci. Rep.">
        <title>Ant-infecting Ophiocordyceps genomes reveal a high diversity of potential behavioral manipulation genes and a possible major role for enterotoxins.</title>
        <authorList>
            <person name="de Bekker C."/>
            <person name="Ohm R.A."/>
            <person name="Evans H.C."/>
            <person name="Brachmann A."/>
            <person name="Hughes D.P."/>
        </authorList>
    </citation>
    <scope>NUCLEOTIDE SEQUENCE [LARGE SCALE GENOMIC DNA]</scope>
    <source>
        <strain evidence="2 3">SC16a</strain>
    </source>
</reference>
<dbReference type="PANTHER" id="PTHR39610:SF2">
    <property type="entry name" value="BZIP DOMAIN-CONTAINING PROTEIN"/>
    <property type="match status" value="1"/>
</dbReference>
<feature type="region of interest" description="Disordered" evidence="1">
    <location>
        <begin position="129"/>
        <end position="183"/>
    </location>
</feature>
<feature type="region of interest" description="Disordered" evidence="1">
    <location>
        <begin position="234"/>
        <end position="265"/>
    </location>
</feature>
<protein>
    <submittedName>
        <fullName evidence="2">Uncharacterized protein</fullName>
    </submittedName>
</protein>
<evidence type="ECO:0000256" key="1">
    <source>
        <dbReference type="SAM" id="MobiDB-lite"/>
    </source>
</evidence>
<dbReference type="PANTHER" id="PTHR39610">
    <property type="entry name" value="BZIP DOMAIN-CONTAINING PROTEIN-RELATED"/>
    <property type="match status" value="1"/>
</dbReference>
<gene>
    <name evidence="2" type="ORF">XA68_12131</name>
</gene>